<dbReference type="OrthoDB" id="624345at2759"/>
<protein>
    <submittedName>
        <fullName evidence="3">Phototropic-responsive NPH3 family protein</fullName>
    </submittedName>
</protein>
<dbReference type="Proteomes" id="UP000585474">
    <property type="component" value="Unassembled WGS sequence"/>
</dbReference>
<dbReference type="PANTHER" id="PTHR32370">
    <property type="entry name" value="OS12G0117600 PROTEIN"/>
    <property type="match status" value="1"/>
</dbReference>
<reference evidence="4" key="1">
    <citation type="submission" date="2019-07" db="EMBL/GenBank/DDBJ databases">
        <title>De Novo Assembly of kiwifruit Actinidia rufa.</title>
        <authorList>
            <person name="Sugita-Konishi S."/>
            <person name="Sato K."/>
            <person name="Mori E."/>
            <person name="Abe Y."/>
            <person name="Kisaki G."/>
            <person name="Hamano K."/>
            <person name="Suezawa K."/>
            <person name="Otani M."/>
            <person name="Fukuda T."/>
            <person name="Manabe T."/>
            <person name="Gomi K."/>
            <person name="Tabuchi M."/>
            <person name="Akimitsu K."/>
            <person name="Kataoka I."/>
        </authorList>
    </citation>
    <scope>NUCLEOTIDE SEQUENCE [LARGE SCALE GENOMIC DNA]</scope>
    <source>
        <strain evidence="4">cv. Fuchu</strain>
    </source>
</reference>
<organism evidence="3 4">
    <name type="scientific">Actinidia rufa</name>
    <dbReference type="NCBI Taxonomy" id="165716"/>
    <lineage>
        <taxon>Eukaryota</taxon>
        <taxon>Viridiplantae</taxon>
        <taxon>Streptophyta</taxon>
        <taxon>Embryophyta</taxon>
        <taxon>Tracheophyta</taxon>
        <taxon>Spermatophyta</taxon>
        <taxon>Magnoliopsida</taxon>
        <taxon>eudicotyledons</taxon>
        <taxon>Gunneridae</taxon>
        <taxon>Pentapetalae</taxon>
        <taxon>asterids</taxon>
        <taxon>Ericales</taxon>
        <taxon>Actinidiaceae</taxon>
        <taxon>Actinidia</taxon>
    </lineage>
</organism>
<dbReference type="InterPro" id="IPR043454">
    <property type="entry name" value="NPH3/RPT2-like"/>
</dbReference>
<evidence type="ECO:0000313" key="3">
    <source>
        <dbReference type="EMBL" id="GFS29583.1"/>
    </source>
</evidence>
<accession>A0A7J0D9R1</accession>
<keyword evidence="4" id="KW-1185">Reference proteome</keyword>
<evidence type="ECO:0000313" key="4">
    <source>
        <dbReference type="Proteomes" id="UP000585474"/>
    </source>
</evidence>
<comment type="caution">
    <text evidence="3">The sequence shown here is derived from an EMBL/GenBank/DDBJ whole genome shotgun (WGS) entry which is preliminary data.</text>
</comment>
<sequence length="559" mass="63080">MPFMNSSFLIFMSTWAMGVLRGGNTSSLGIRFFSLVIFPSSPSMLGLSQLFYSNILIGFALKCQQVFQDLSFFLVNGEKMGGILLPNLAAHEIGDDELAQIAKRVSIILVHDSYLLGDPMHLAVKALKIWSLDGVRHMMCSIIQMAAAEFLEMTEEYGSGNLCECFDIHLNQVVLQSWDDTLIVLQKYQTLLPWTEELLIVSQCIESLAFMACMEILDRERRRYQSVVTLEAFAGQAWCCEKVKEILSQDLWIKDLIALPFGFFKRKTHQFWENSGERNGENDEKTKVSVILEGILELLPTGEKASKVIPAGFYFSLLSRSLEVGLRSNSSKAAKSDSICSTLGKGGRFSTSCKQIRVHFLQHRVGHNGFSMYVSSNTESIHTPPSSSIVAELWNIYLSHIAPDPKLGPKRFMDLIEILPVSSRQSHDHLYRALNIFLQALFVQQINTYQAFRECSDSFQYAHGGEFSGSLSSSRYANSKSQNLGESPYIDGGETVSRPLSLLLQKDVTIQRSECSRKEYESTSFRIQNFEQELMSLKKSLQLHNISTKKNSYKEIRNS</sequence>
<gene>
    <name evidence="3" type="ORF">Acr_00g0007320</name>
</gene>
<dbReference type="AlphaFoldDB" id="A0A7J0D9R1"/>
<dbReference type="UniPathway" id="UPA00143"/>
<dbReference type="Pfam" id="PF03000">
    <property type="entry name" value="NPH3"/>
    <property type="match status" value="1"/>
</dbReference>
<keyword evidence="1" id="KW-0833">Ubl conjugation pathway</keyword>
<name>A0A7J0D9R1_9ERIC</name>
<evidence type="ECO:0000259" key="2">
    <source>
        <dbReference type="Pfam" id="PF03000"/>
    </source>
</evidence>
<dbReference type="GO" id="GO:0016567">
    <property type="term" value="P:protein ubiquitination"/>
    <property type="evidence" value="ECO:0007669"/>
    <property type="project" value="UniProtKB-UniPathway"/>
</dbReference>
<feature type="domain" description="NPH3" evidence="2">
    <location>
        <begin position="355"/>
        <end position="440"/>
    </location>
</feature>
<dbReference type="EMBL" id="BJWL01000092">
    <property type="protein sequence ID" value="GFS29583.1"/>
    <property type="molecule type" value="Genomic_DNA"/>
</dbReference>
<dbReference type="InterPro" id="IPR027356">
    <property type="entry name" value="NPH3_dom"/>
</dbReference>
<evidence type="ECO:0000256" key="1">
    <source>
        <dbReference type="ARBA" id="ARBA00022786"/>
    </source>
</evidence>
<proteinExistence type="predicted"/>